<proteinExistence type="predicted"/>
<name>A0ABD2MGZ6_9CUCU</name>
<sequence length="169" mass="19210">MVGYLKKQVNNLVHIMPLERRAKAKNEIVVGEIKYLRVMKIVLSKEPEKELVDYIKGIETRMYGLTKEEQLSLAYQLAEKNNIPHQFHGGKAEYRSSPEIDFSAAATTENDLDQGEPKLQEPPRRCVSSAIDLINEDPSHRSASPDMQQLLSLNVAESVLESLREHRTP</sequence>
<dbReference type="EMBL" id="JABFTP020000001">
    <property type="protein sequence ID" value="KAL3265482.1"/>
    <property type="molecule type" value="Genomic_DNA"/>
</dbReference>
<dbReference type="AlphaFoldDB" id="A0ABD2MGZ6"/>
<dbReference type="Proteomes" id="UP001516400">
    <property type="component" value="Unassembled WGS sequence"/>
</dbReference>
<reference evidence="1 2" key="1">
    <citation type="journal article" date="2021" name="BMC Biol.">
        <title>Horizontally acquired antibacterial genes associated with adaptive radiation of ladybird beetles.</title>
        <authorList>
            <person name="Li H.S."/>
            <person name="Tang X.F."/>
            <person name="Huang Y.H."/>
            <person name="Xu Z.Y."/>
            <person name="Chen M.L."/>
            <person name="Du X.Y."/>
            <person name="Qiu B.Y."/>
            <person name="Chen P.T."/>
            <person name="Zhang W."/>
            <person name="Slipinski A."/>
            <person name="Escalona H.E."/>
            <person name="Waterhouse R.M."/>
            <person name="Zwick A."/>
            <person name="Pang H."/>
        </authorList>
    </citation>
    <scope>NUCLEOTIDE SEQUENCE [LARGE SCALE GENOMIC DNA]</scope>
    <source>
        <strain evidence="1">SYSU2018</strain>
    </source>
</reference>
<organism evidence="1 2">
    <name type="scientific">Cryptolaemus montrouzieri</name>
    <dbReference type="NCBI Taxonomy" id="559131"/>
    <lineage>
        <taxon>Eukaryota</taxon>
        <taxon>Metazoa</taxon>
        <taxon>Ecdysozoa</taxon>
        <taxon>Arthropoda</taxon>
        <taxon>Hexapoda</taxon>
        <taxon>Insecta</taxon>
        <taxon>Pterygota</taxon>
        <taxon>Neoptera</taxon>
        <taxon>Endopterygota</taxon>
        <taxon>Coleoptera</taxon>
        <taxon>Polyphaga</taxon>
        <taxon>Cucujiformia</taxon>
        <taxon>Coccinelloidea</taxon>
        <taxon>Coccinellidae</taxon>
        <taxon>Scymninae</taxon>
        <taxon>Scymnini</taxon>
        <taxon>Cryptolaemus</taxon>
    </lineage>
</organism>
<evidence type="ECO:0000313" key="1">
    <source>
        <dbReference type="EMBL" id="KAL3265482.1"/>
    </source>
</evidence>
<accession>A0ABD2MGZ6</accession>
<gene>
    <name evidence="1" type="ORF">HHI36_009686</name>
</gene>
<comment type="caution">
    <text evidence="1">The sequence shown here is derived from an EMBL/GenBank/DDBJ whole genome shotgun (WGS) entry which is preliminary data.</text>
</comment>
<protein>
    <submittedName>
        <fullName evidence="1">Uncharacterized protein</fullName>
    </submittedName>
</protein>
<evidence type="ECO:0000313" key="2">
    <source>
        <dbReference type="Proteomes" id="UP001516400"/>
    </source>
</evidence>
<keyword evidence="2" id="KW-1185">Reference proteome</keyword>